<keyword evidence="2" id="KW-0614">Plasmid</keyword>
<organism evidence="2">
    <name type="scientific">Staphylococcus aureus</name>
    <dbReference type="NCBI Taxonomy" id="1280"/>
    <lineage>
        <taxon>Bacteria</taxon>
        <taxon>Bacillati</taxon>
        <taxon>Bacillota</taxon>
        <taxon>Bacilli</taxon>
        <taxon>Bacillales</taxon>
        <taxon>Staphylococcaceae</taxon>
        <taxon>Staphylococcus</taxon>
    </lineage>
</organism>
<reference evidence="2" key="2">
    <citation type="submission" date="2007-10" db="EMBL/GenBank/DDBJ databases">
        <authorList>
            <person name="Coelho M.L.V."/>
            <person name="Madureira D.J."/>
            <person name="Nes I.F."/>
            <person name="Bastos M.C.F."/>
        </authorList>
    </citation>
    <scope>NUCLEOTIDE SEQUENCE</scope>
    <source>
        <plasmid evidence="2">pRJ6</plasmid>
    </source>
</reference>
<reference evidence="2" key="1">
    <citation type="journal article" date="2001" name="J. Mol. Biol.">
        <title>Molecular characterisation of aureocin A70, a multi-peptide bacteriocin isolated from Staphylococcus aureus.</title>
        <authorList>
            <person name="Netz D.J."/>
            <person name="Sahl H.G."/>
            <person name="Marcelino R."/>
            <person name="dos Santos Nascimento J."/>
            <person name="de Oliveira S.S."/>
            <person name="Soares M.B."/>
            <person name="do Carmo de Freire Bastos M."/>
            <person name="Marcolino R."/>
        </authorList>
    </citation>
    <scope>NUCLEOTIDE SEQUENCE</scope>
    <source>
        <plasmid evidence="2">pRJ6</plasmid>
    </source>
</reference>
<dbReference type="PROSITE" id="PS51257">
    <property type="entry name" value="PROKAR_LIPOPROTEIN"/>
    <property type="match status" value="1"/>
</dbReference>
<keyword evidence="1" id="KW-0472">Membrane</keyword>
<evidence type="ECO:0000256" key="1">
    <source>
        <dbReference type="SAM" id="Phobius"/>
    </source>
</evidence>
<dbReference type="EMBL" id="AF241888">
    <property type="protein sequence ID" value="ACJ12238.1"/>
    <property type="molecule type" value="Genomic_DNA"/>
</dbReference>
<evidence type="ECO:0000313" key="2">
    <source>
        <dbReference type="EMBL" id="ACJ12238.1"/>
    </source>
</evidence>
<geneLocation type="plasmid" evidence="2">
    <name>pRJ6</name>
</geneLocation>
<accession>B6GUP6</accession>
<feature type="transmembrane region" description="Helical" evidence="1">
    <location>
        <begin position="7"/>
        <end position="27"/>
    </location>
</feature>
<keyword evidence="1" id="KW-1133">Transmembrane helix</keyword>
<sequence length="65" mass="7586">MAKAKLTILFYCCLIIFLLTMACYFMFYQHVIWGSLTLLGLAFIDSIKLSITYKNMKDRDKNGNH</sequence>
<gene>
    <name evidence="2" type="primary">mobD</name>
</gene>
<name>B6GUP6_STAAU</name>
<proteinExistence type="predicted"/>
<reference evidence="2" key="3">
    <citation type="journal article" date="2009" name="J. Microbiol.">
        <title>Mobilization functions of the bacteriocinogenic plasmid pRJ6 of Staphylococcus aureus.</title>
        <authorList>
            <person name="Varella Coelho M.L."/>
            <person name="Ceotto H."/>
            <person name="Madureira D.J."/>
            <person name="Nes I.F."/>
            <person name="Freire Bastos M.D.C."/>
        </authorList>
    </citation>
    <scope>NUCLEOTIDE SEQUENCE</scope>
    <source>
        <plasmid evidence="2">pRJ6</plasmid>
    </source>
</reference>
<feature type="transmembrane region" description="Helical" evidence="1">
    <location>
        <begin position="33"/>
        <end position="51"/>
    </location>
</feature>
<dbReference type="AlphaFoldDB" id="B6GUP6"/>
<keyword evidence="1" id="KW-0812">Transmembrane</keyword>
<protein>
    <submittedName>
        <fullName evidence="2">MobD</fullName>
    </submittedName>
</protein>